<comment type="caution">
    <text evidence="4">The sequence shown here is derived from an EMBL/GenBank/DDBJ whole genome shotgun (WGS) entry which is preliminary data.</text>
</comment>
<dbReference type="GO" id="GO:0080120">
    <property type="term" value="P:CAAX-box protein maturation"/>
    <property type="evidence" value="ECO:0007669"/>
    <property type="project" value="UniProtKB-ARBA"/>
</dbReference>
<organism evidence="4 5">
    <name type="scientific">Lactiplantibacillus pentosus DSM 20314</name>
    <dbReference type="NCBI Taxonomy" id="1423791"/>
    <lineage>
        <taxon>Bacteria</taxon>
        <taxon>Bacillati</taxon>
        <taxon>Bacillota</taxon>
        <taxon>Bacilli</taxon>
        <taxon>Lactobacillales</taxon>
        <taxon>Lactobacillaceae</taxon>
        <taxon>Lactiplantibacillus</taxon>
    </lineage>
</organism>
<name>A0A837RAX2_LACPE</name>
<keyword evidence="2" id="KW-0472">Membrane</keyword>
<protein>
    <submittedName>
        <fullName evidence="4">Immunity protein plnp</fullName>
    </submittedName>
</protein>
<keyword evidence="2" id="KW-0812">Transmembrane</keyword>
<gene>
    <name evidence="4" type="ORF">FD24_GL002897</name>
</gene>
<evidence type="ECO:0000256" key="1">
    <source>
        <dbReference type="ARBA" id="ARBA00009067"/>
    </source>
</evidence>
<comment type="similarity">
    <text evidence="1">Belongs to the UPF0177 family.</text>
</comment>
<accession>A0A837RAX2</accession>
<evidence type="ECO:0000256" key="2">
    <source>
        <dbReference type="SAM" id="Phobius"/>
    </source>
</evidence>
<feature type="transmembrane region" description="Helical" evidence="2">
    <location>
        <begin position="188"/>
        <end position="207"/>
    </location>
</feature>
<feature type="transmembrane region" description="Helical" evidence="2">
    <location>
        <begin position="219"/>
        <end position="239"/>
    </location>
</feature>
<dbReference type="Pfam" id="PF02517">
    <property type="entry name" value="Rce1-like"/>
    <property type="match status" value="1"/>
</dbReference>
<feature type="transmembrane region" description="Helical" evidence="2">
    <location>
        <begin position="41"/>
        <end position="58"/>
    </location>
</feature>
<reference evidence="4 5" key="1">
    <citation type="journal article" date="2015" name="Genome Announc.">
        <title>Expanding the biotechnology potential of lactobacilli through comparative genomics of 213 strains and associated genera.</title>
        <authorList>
            <person name="Sun Z."/>
            <person name="Harris H.M."/>
            <person name="McCann A."/>
            <person name="Guo C."/>
            <person name="Argimon S."/>
            <person name="Zhang W."/>
            <person name="Yang X."/>
            <person name="Jeffery I.B."/>
            <person name="Cooney J.C."/>
            <person name="Kagawa T.F."/>
            <person name="Liu W."/>
            <person name="Song Y."/>
            <person name="Salvetti E."/>
            <person name="Wrobel A."/>
            <person name="Rasinkangas P."/>
            <person name="Parkhill J."/>
            <person name="Rea M.C."/>
            <person name="O'Sullivan O."/>
            <person name="Ritari J."/>
            <person name="Douillard F.P."/>
            <person name="Paul Ross R."/>
            <person name="Yang R."/>
            <person name="Briner A.E."/>
            <person name="Felis G.E."/>
            <person name="de Vos W.M."/>
            <person name="Barrangou R."/>
            <person name="Klaenhammer T.R."/>
            <person name="Caufield P.W."/>
            <person name="Cui Y."/>
            <person name="Zhang H."/>
            <person name="O'Toole P.W."/>
        </authorList>
    </citation>
    <scope>NUCLEOTIDE SEQUENCE [LARGE SCALE GENOMIC DNA]</scope>
    <source>
        <strain evidence="4 5">DSM 20314</strain>
    </source>
</reference>
<feature type="transmembrane region" description="Helical" evidence="2">
    <location>
        <begin position="135"/>
        <end position="155"/>
    </location>
</feature>
<feature type="transmembrane region" description="Helical" evidence="2">
    <location>
        <begin position="95"/>
        <end position="114"/>
    </location>
</feature>
<dbReference type="Proteomes" id="UP000051020">
    <property type="component" value="Unassembled WGS sequence"/>
</dbReference>
<evidence type="ECO:0000259" key="3">
    <source>
        <dbReference type="Pfam" id="PF02517"/>
    </source>
</evidence>
<proteinExistence type="inferred from homology"/>
<dbReference type="InterPro" id="IPR003675">
    <property type="entry name" value="Rce1/LyrA-like_dom"/>
</dbReference>
<dbReference type="GO" id="GO:0004175">
    <property type="term" value="F:endopeptidase activity"/>
    <property type="evidence" value="ECO:0007669"/>
    <property type="project" value="UniProtKB-ARBA"/>
</dbReference>
<feature type="transmembrane region" description="Helical" evidence="2">
    <location>
        <begin position="70"/>
        <end position="89"/>
    </location>
</feature>
<dbReference type="AlphaFoldDB" id="A0A837RAX2"/>
<evidence type="ECO:0000313" key="4">
    <source>
        <dbReference type="EMBL" id="KRK25756.1"/>
    </source>
</evidence>
<keyword evidence="2" id="KW-1133">Transmembrane helix</keyword>
<dbReference type="EMBL" id="AZCU01000006">
    <property type="protein sequence ID" value="KRK25756.1"/>
    <property type="molecule type" value="Genomic_DNA"/>
</dbReference>
<feature type="transmembrane region" description="Helical" evidence="2">
    <location>
        <begin position="161"/>
        <end position="181"/>
    </location>
</feature>
<feature type="domain" description="CAAX prenyl protease 2/Lysostaphin resistance protein A-like" evidence="3">
    <location>
        <begin position="102"/>
        <end position="196"/>
    </location>
</feature>
<evidence type="ECO:0000313" key="5">
    <source>
        <dbReference type="Proteomes" id="UP000051020"/>
    </source>
</evidence>
<feature type="transmembrane region" description="Helical" evidence="2">
    <location>
        <begin position="7"/>
        <end position="29"/>
    </location>
</feature>
<sequence>MLKNKKLMIKIVICFLLVPVALMTVPYLISPIIPEKYGQMTVDLIIFLIVIILSRNIWHVKIRYFSGKRIGNQLCQLIPAVIFLILTRFGTLSSIAPRLINVRIILTVLLVALAEESMFRGLLLPLSLELTRNRRYTAVIISSLGFAVAHLANIANSSWSIVLLQMIVVFGNGLLWGSLYLKTDNLSLTILLHFLDDLPLFITNGSLKLTTPTSSQLMTALVMYLVMIGIIGVVTFLQVNGLHRRPTR</sequence>
<dbReference type="GeneID" id="49392769"/>
<dbReference type="RefSeq" id="WP_082230178.1">
    <property type="nucleotide sequence ID" value="NZ_AZCU01000006.1"/>
</dbReference>